<dbReference type="SMART" id="SM00354">
    <property type="entry name" value="HTH_LACI"/>
    <property type="match status" value="1"/>
</dbReference>
<keyword evidence="2" id="KW-0238">DNA-binding</keyword>
<dbReference type="PROSITE" id="PS50932">
    <property type="entry name" value="HTH_LACI_2"/>
    <property type="match status" value="1"/>
</dbReference>
<evidence type="ECO:0000259" key="5">
    <source>
        <dbReference type="PROSITE" id="PS50932"/>
    </source>
</evidence>
<evidence type="ECO:0000256" key="2">
    <source>
        <dbReference type="ARBA" id="ARBA00023125"/>
    </source>
</evidence>
<organism evidence="6 7">
    <name type="scientific">Frondihabitans sucicola</name>
    <dbReference type="NCBI Taxonomy" id="1268041"/>
    <lineage>
        <taxon>Bacteria</taxon>
        <taxon>Bacillati</taxon>
        <taxon>Actinomycetota</taxon>
        <taxon>Actinomycetes</taxon>
        <taxon>Micrococcales</taxon>
        <taxon>Microbacteriaceae</taxon>
        <taxon>Frondihabitans</taxon>
    </lineage>
</organism>
<feature type="compositionally biased region" description="Polar residues" evidence="4">
    <location>
        <begin position="131"/>
        <end position="156"/>
    </location>
</feature>
<evidence type="ECO:0000313" key="6">
    <source>
        <dbReference type="EMBL" id="BDZ50728.1"/>
    </source>
</evidence>
<dbReference type="SUPFAM" id="SSF53822">
    <property type="entry name" value="Periplasmic binding protein-like I"/>
    <property type="match status" value="1"/>
</dbReference>
<dbReference type="PANTHER" id="PTHR30146">
    <property type="entry name" value="LACI-RELATED TRANSCRIPTIONAL REPRESSOR"/>
    <property type="match status" value="1"/>
</dbReference>
<dbReference type="SUPFAM" id="SSF47413">
    <property type="entry name" value="lambda repressor-like DNA-binding domains"/>
    <property type="match status" value="1"/>
</dbReference>
<evidence type="ECO:0000256" key="1">
    <source>
        <dbReference type="ARBA" id="ARBA00023015"/>
    </source>
</evidence>
<accession>A0ABM8GQJ0</accession>
<evidence type="ECO:0000256" key="4">
    <source>
        <dbReference type="SAM" id="MobiDB-lite"/>
    </source>
</evidence>
<feature type="domain" description="HTH lacI-type" evidence="5">
    <location>
        <begin position="1"/>
        <end position="35"/>
    </location>
</feature>
<dbReference type="InterPro" id="IPR000843">
    <property type="entry name" value="HTH_LacI"/>
</dbReference>
<dbReference type="CDD" id="cd01392">
    <property type="entry name" value="HTH_LacI"/>
    <property type="match status" value="1"/>
</dbReference>
<sequence length="156" mass="16637">MNDMVGISSTTRERVLQAAKELHYRPSRFGRGLVVGHRPTLGLVIEGLTNPYFPELADGVVEAASRAGWNVLVTDGSHDSSNPVRFLRDLAAQVDAIIGYLRIPAVDFDDVFGDLPVVQLEDQPSPGSAGWSRSTSGRAWSPPSTTFSPAGADGSS</sequence>
<dbReference type="InterPro" id="IPR010982">
    <property type="entry name" value="Lambda_DNA-bd_dom_sf"/>
</dbReference>
<proteinExistence type="predicted"/>
<feature type="region of interest" description="Disordered" evidence="4">
    <location>
        <begin position="121"/>
        <end position="156"/>
    </location>
</feature>
<keyword evidence="3" id="KW-0804">Transcription</keyword>
<evidence type="ECO:0000313" key="7">
    <source>
        <dbReference type="Proteomes" id="UP001321486"/>
    </source>
</evidence>
<dbReference type="EMBL" id="AP027732">
    <property type="protein sequence ID" value="BDZ50728.1"/>
    <property type="molecule type" value="Genomic_DNA"/>
</dbReference>
<dbReference type="InterPro" id="IPR028082">
    <property type="entry name" value="Peripla_BP_I"/>
</dbReference>
<reference evidence="7" key="1">
    <citation type="journal article" date="2019" name="Int. J. Syst. Evol. Microbiol.">
        <title>The Global Catalogue of Microorganisms (GCM) 10K type strain sequencing project: providing services to taxonomists for standard genome sequencing and annotation.</title>
        <authorList>
            <consortium name="The Broad Institute Genomics Platform"/>
            <consortium name="The Broad Institute Genome Sequencing Center for Infectious Disease"/>
            <person name="Wu L."/>
            <person name="Ma J."/>
        </authorList>
    </citation>
    <scope>NUCLEOTIDE SEQUENCE [LARGE SCALE GENOMIC DNA]</scope>
    <source>
        <strain evidence="7">NBRC 108728</strain>
    </source>
</reference>
<protein>
    <recommendedName>
        <fullName evidence="5">HTH lacI-type domain-containing protein</fullName>
    </recommendedName>
</protein>
<keyword evidence="1" id="KW-0805">Transcription regulation</keyword>
<keyword evidence="7" id="KW-1185">Reference proteome</keyword>
<name>A0ABM8GQJ0_9MICO</name>
<dbReference type="Proteomes" id="UP001321486">
    <property type="component" value="Chromosome"/>
</dbReference>
<evidence type="ECO:0000256" key="3">
    <source>
        <dbReference type="ARBA" id="ARBA00023163"/>
    </source>
</evidence>
<dbReference type="PANTHER" id="PTHR30146:SF109">
    <property type="entry name" value="HTH-TYPE TRANSCRIPTIONAL REGULATOR GALS"/>
    <property type="match status" value="1"/>
</dbReference>
<dbReference type="Gene3D" id="1.10.260.40">
    <property type="entry name" value="lambda repressor-like DNA-binding domains"/>
    <property type="match status" value="1"/>
</dbReference>
<dbReference type="Gene3D" id="3.40.50.2300">
    <property type="match status" value="1"/>
</dbReference>
<gene>
    <name evidence="6" type="ORF">GCM10025867_29690</name>
</gene>